<dbReference type="Proteomes" id="UP001559623">
    <property type="component" value="Unassembled WGS sequence"/>
</dbReference>
<name>A0ABV3X6I2_9FIRM</name>
<organism evidence="1 2">
    <name type="scientific">Selenomonas sputigena</name>
    <dbReference type="NCBI Taxonomy" id="69823"/>
    <lineage>
        <taxon>Bacteria</taxon>
        <taxon>Bacillati</taxon>
        <taxon>Bacillota</taxon>
        <taxon>Negativicutes</taxon>
        <taxon>Selenomonadales</taxon>
        <taxon>Selenomonadaceae</taxon>
        <taxon>Selenomonas</taxon>
    </lineage>
</organism>
<keyword evidence="2" id="KW-1185">Reference proteome</keyword>
<gene>
    <name evidence="1" type="ORF">QCO44_09250</name>
</gene>
<dbReference type="EMBL" id="JARVLH010000006">
    <property type="protein sequence ID" value="MEX5285816.1"/>
    <property type="molecule type" value="Genomic_DNA"/>
</dbReference>
<evidence type="ECO:0008006" key="3">
    <source>
        <dbReference type="Google" id="ProtNLM"/>
    </source>
</evidence>
<evidence type="ECO:0000313" key="1">
    <source>
        <dbReference type="EMBL" id="MEX5285816.1"/>
    </source>
</evidence>
<sequence>MIEKLMIDDEECLFELPDICPWCNKGISPLLLAKTRAAEGNEFGFILACPVCKHLFLSLHIIHQNNWGELSSQRAPKPPFRLPPLPIPPEIKQHYPDFYQIYEQASVAEIGGLDKICGMAYRKALEILVKQYLIQQSPDKEEEILNEPLGRSIARIPFEKIRNLAKAISWIGNDQTHAVQKHPDYNIPEMKKFMLALCHLIVAEYVAGDASDFVSS</sequence>
<evidence type="ECO:0000313" key="2">
    <source>
        <dbReference type="Proteomes" id="UP001559623"/>
    </source>
</evidence>
<proteinExistence type="predicted"/>
<comment type="caution">
    <text evidence="1">The sequence shown here is derived from an EMBL/GenBank/DDBJ whole genome shotgun (WGS) entry which is preliminary data.</text>
</comment>
<reference evidence="1 2" key="1">
    <citation type="submission" date="2023-04" db="EMBL/GenBank/DDBJ databases">
        <title>Genome Sequence of Selenomonas sputigena ATCC 33150.</title>
        <authorList>
            <person name="Miller D.P."/>
            <person name="Anvari S."/>
            <person name="Polson S.W."/>
            <person name="Macdonald M."/>
            <person name="Mcdowell J.V."/>
        </authorList>
    </citation>
    <scope>NUCLEOTIDE SEQUENCE [LARGE SCALE GENOMIC DNA]</scope>
    <source>
        <strain evidence="1 2">ATCC 33150</strain>
    </source>
</reference>
<protein>
    <recommendedName>
        <fullName evidence="3">DUF4145 domain-containing protein</fullName>
    </recommendedName>
</protein>
<accession>A0ABV3X6I2</accession>
<dbReference type="RefSeq" id="WP_368847542.1">
    <property type="nucleotide sequence ID" value="NZ_CP194411.1"/>
</dbReference>